<dbReference type="GO" id="GO:0048193">
    <property type="term" value="P:Golgi vesicle transport"/>
    <property type="evidence" value="ECO:0007669"/>
    <property type="project" value="TreeGrafter"/>
</dbReference>
<dbReference type="GO" id="GO:0032456">
    <property type="term" value="P:endocytic recycling"/>
    <property type="evidence" value="ECO:0007669"/>
    <property type="project" value="TreeGrafter"/>
</dbReference>
<evidence type="ECO:0000313" key="5">
    <source>
        <dbReference type="Proteomes" id="UP000267606"/>
    </source>
</evidence>
<reference evidence="6" key="1">
    <citation type="submission" date="2016-06" db="UniProtKB">
        <authorList>
            <consortium name="WormBaseParasite"/>
        </authorList>
    </citation>
    <scope>IDENTIFICATION</scope>
</reference>
<comment type="similarity">
    <text evidence="1 3">Belongs to the VPS51 family.</text>
</comment>
<keyword evidence="3" id="KW-0333">Golgi apparatus</keyword>
<evidence type="ECO:0000313" key="4">
    <source>
        <dbReference type="EMBL" id="VDP22266.1"/>
    </source>
</evidence>
<evidence type="ECO:0000256" key="1">
    <source>
        <dbReference type="ARBA" id="ARBA00006080"/>
    </source>
</evidence>
<dbReference type="PANTHER" id="PTHR15954:SF4">
    <property type="entry name" value="VACUOLAR PROTEIN SORTING-ASSOCIATED PROTEIN 51 HOMOLOG"/>
    <property type="match status" value="1"/>
</dbReference>
<dbReference type="GO" id="GO:1990745">
    <property type="term" value="C:EARP complex"/>
    <property type="evidence" value="ECO:0007669"/>
    <property type="project" value="TreeGrafter"/>
</dbReference>
<organism evidence="6">
    <name type="scientific">Onchocerca flexuosa</name>
    <dbReference type="NCBI Taxonomy" id="387005"/>
    <lineage>
        <taxon>Eukaryota</taxon>
        <taxon>Metazoa</taxon>
        <taxon>Ecdysozoa</taxon>
        <taxon>Nematoda</taxon>
        <taxon>Chromadorea</taxon>
        <taxon>Rhabditida</taxon>
        <taxon>Spirurina</taxon>
        <taxon>Spiruromorpha</taxon>
        <taxon>Filarioidea</taxon>
        <taxon>Onchocercidae</taxon>
        <taxon>Onchocerca</taxon>
    </lineage>
</organism>
<proteinExistence type="inferred from homology"/>
<comment type="function">
    <text evidence="3">Acts as component of the GARP complex that is involved in retrograde transport from early and late endosomes to the trans-Golgi network (TGN).</text>
</comment>
<sequence>MNGEKIENGNKDDPLDISSINFNSEAYLSNLFRKKNLDELVQVEEDMINNVRRLDSEMQQLVYENYNKFLTATSTVKKMQSDFMEMGQKMESLSKRMSKIATLSKDLSSAFSKHRANVSQLSDANKK</sequence>
<keyword evidence="3" id="KW-0653">Protein transport</keyword>
<dbReference type="Pfam" id="PF08700">
    <property type="entry name" value="VPS51_Exo84_N"/>
    <property type="match status" value="1"/>
</dbReference>
<dbReference type="InterPro" id="IPR014812">
    <property type="entry name" value="Vps51"/>
</dbReference>
<accession>A0A183I6Z7</accession>
<protein>
    <recommendedName>
        <fullName evidence="2 3">Vacuolar protein sorting-associated protein 51 homolog</fullName>
    </recommendedName>
</protein>
<comment type="subcellular location">
    <subcellularLocation>
        <location evidence="3">Golgi apparatus</location>
        <location evidence="3">trans-Golgi network</location>
    </subcellularLocation>
</comment>
<comment type="subunit">
    <text evidence="3">Component of the Golgi-associated retrograde protein (GARP) complex.</text>
</comment>
<keyword evidence="3" id="KW-0813">Transport</keyword>
<reference evidence="4 5" key="2">
    <citation type="submission" date="2018-11" db="EMBL/GenBank/DDBJ databases">
        <authorList>
            <consortium name="Pathogen Informatics"/>
        </authorList>
    </citation>
    <scope>NUCLEOTIDE SEQUENCE [LARGE SCALE GENOMIC DNA]</scope>
</reference>
<dbReference type="Proteomes" id="UP000267606">
    <property type="component" value="Unassembled WGS sequence"/>
</dbReference>
<dbReference type="GO" id="GO:0005829">
    <property type="term" value="C:cytosol"/>
    <property type="evidence" value="ECO:0007669"/>
    <property type="project" value="GOC"/>
</dbReference>
<dbReference type="PANTHER" id="PTHR15954">
    <property type="entry name" value="VACUOLAR PROTEIN SORTING-ASSOCIATED PROTEIN 51 HOMOLOG"/>
    <property type="match status" value="1"/>
</dbReference>
<evidence type="ECO:0000256" key="3">
    <source>
        <dbReference type="RuleBase" id="RU368010"/>
    </source>
</evidence>
<keyword evidence="5" id="KW-1185">Reference proteome</keyword>
<gene>
    <name evidence="4" type="ORF">OFLC_LOCUS15509</name>
</gene>
<dbReference type="EMBL" id="UZAJ01042275">
    <property type="protein sequence ID" value="VDP22266.1"/>
    <property type="molecule type" value="Genomic_DNA"/>
</dbReference>
<dbReference type="GO" id="GO:0016020">
    <property type="term" value="C:membrane"/>
    <property type="evidence" value="ECO:0007669"/>
    <property type="project" value="TreeGrafter"/>
</dbReference>
<dbReference type="WBParaSite" id="OFLC_0001552001-mRNA-1">
    <property type="protein sequence ID" value="OFLC_0001552001-mRNA-1"/>
    <property type="gene ID" value="OFLC_0001552001"/>
</dbReference>
<dbReference type="GO" id="GO:0007030">
    <property type="term" value="P:Golgi organization"/>
    <property type="evidence" value="ECO:0007669"/>
    <property type="project" value="UniProtKB-UniRule"/>
</dbReference>
<dbReference type="STRING" id="387005.A0A183I6Z7"/>
<dbReference type="GO" id="GO:0006869">
    <property type="term" value="P:lipid transport"/>
    <property type="evidence" value="ECO:0007669"/>
    <property type="project" value="UniProtKB-UniRule"/>
</dbReference>
<evidence type="ECO:0000256" key="2">
    <source>
        <dbReference type="ARBA" id="ARBA00016122"/>
    </source>
</evidence>
<dbReference type="GO" id="GO:0015031">
    <property type="term" value="P:protein transport"/>
    <property type="evidence" value="ECO:0007669"/>
    <property type="project" value="UniProtKB-UniRule"/>
</dbReference>
<dbReference type="GO" id="GO:0000938">
    <property type="term" value="C:GARP complex"/>
    <property type="evidence" value="ECO:0007669"/>
    <property type="project" value="UniProtKB-UniRule"/>
</dbReference>
<evidence type="ECO:0000313" key="6">
    <source>
        <dbReference type="WBParaSite" id="OFLC_0001552001-mRNA-1"/>
    </source>
</evidence>
<keyword evidence="3" id="KW-0445">Lipid transport</keyword>
<dbReference type="GO" id="GO:0007041">
    <property type="term" value="P:lysosomal transport"/>
    <property type="evidence" value="ECO:0007669"/>
    <property type="project" value="TreeGrafter"/>
</dbReference>
<name>A0A183I6Z7_9BILA</name>
<dbReference type="GO" id="GO:0042147">
    <property type="term" value="P:retrograde transport, endosome to Golgi"/>
    <property type="evidence" value="ECO:0007669"/>
    <property type="project" value="UniProtKB-UniRule"/>
</dbReference>
<dbReference type="AlphaFoldDB" id="A0A183I6Z7"/>